<keyword evidence="4 10" id="KW-1133">Transmembrane helix</keyword>
<dbReference type="GO" id="GO:0004930">
    <property type="term" value="F:G protein-coupled receptor activity"/>
    <property type="evidence" value="ECO:0007669"/>
    <property type="project" value="UniProtKB-KW"/>
</dbReference>
<dbReference type="CDD" id="cd00637">
    <property type="entry name" value="7tm_classA_rhodopsin-like"/>
    <property type="match status" value="1"/>
</dbReference>
<evidence type="ECO:0000256" key="3">
    <source>
        <dbReference type="ARBA" id="ARBA00022692"/>
    </source>
</evidence>
<keyword evidence="3 10" id="KW-0812">Transmembrane</keyword>
<dbReference type="WBParaSite" id="ASIM_0001775701-mRNA-1">
    <property type="protein sequence ID" value="ASIM_0001775701-mRNA-1"/>
    <property type="gene ID" value="ASIM_0001775701"/>
</dbReference>
<organism evidence="14">
    <name type="scientific">Anisakis simplex</name>
    <name type="common">Herring worm</name>
    <dbReference type="NCBI Taxonomy" id="6269"/>
    <lineage>
        <taxon>Eukaryota</taxon>
        <taxon>Metazoa</taxon>
        <taxon>Ecdysozoa</taxon>
        <taxon>Nematoda</taxon>
        <taxon>Chromadorea</taxon>
        <taxon>Rhabditida</taxon>
        <taxon>Spirurina</taxon>
        <taxon>Ascaridomorpha</taxon>
        <taxon>Ascaridoidea</taxon>
        <taxon>Anisakidae</taxon>
        <taxon>Anisakis</taxon>
        <taxon>Anisakis simplex complex</taxon>
    </lineage>
</organism>
<evidence type="ECO:0000256" key="5">
    <source>
        <dbReference type="ARBA" id="ARBA00023040"/>
    </source>
</evidence>
<keyword evidence="13" id="KW-1185">Reference proteome</keyword>
<dbReference type="AlphaFoldDB" id="A0A0M3K9W2"/>
<evidence type="ECO:0000313" key="13">
    <source>
        <dbReference type="Proteomes" id="UP000267096"/>
    </source>
</evidence>
<proteinExistence type="predicted"/>
<dbReference type="InterPro" id="IPR017452">
    <property type="entry name" value="GPCR_Rhodpsn_7TM"/>
</dbReference>
<evidence type="ECO:0000256" key="4">
    <source>
        <dbReference type="ARBA" id="ARBA00022989"/>
    </source>
</evidence>
<dbReference type="SUPFAM" id="SSF81321">
    <property type="entry name" value="Family A G protein-coupled receptor-like"/>
    <property type="match status" value="1"/>
</dbReference>
<reference evidence="14" key="1">
    <citation type="submission" date="2017-02" db="UniProtKB">
        <authorList>
            <consortium name="WormBaseParasite"/>
        </authorList>
    </citation>
    <scope>IDENTIFICATION</scope>
</reference>
<evidence type="ECO:0000256" key="1">
    <source>
        <dbReference type="ARBA" id="ARBA00004651"/>
    </source>
</evidence>
<comment type="subcellular location">
    <subcellularLocation>
        <location evidence="1">Cell membrane</location>
        <topology evidence="1">Multi-pass membrane protein</topology>
    </subcellularLocation>
</comment>
<name>A0A0M3K9W2_ANISI</name>
<dbReference type="PRINTS" id="PR00237">
    <property type="entry name" value="GPCRRHODOPSN"/>
</dbReference>
<protein>
    <submittedName>
        <fullName evidence="14">G_PROTEIN_RECEP_F1_2 domain-containing protein</fullName>
    </submittedName>
</protein>
<keyword evidence="6 10" id="KW-0472">Membrane</keyword>
<dbReference type="Gene3D" id="1.20.1070.10">
    <property type="entry name" value="Rhodopsin 7-helix transmembrane proteins"/>
    <property type="match status" value="1"/>
</dbReference>
<evidence type="ECO:0000313" key="14">
    <source>
        <dbReference type="WBParaSite" id="ASIM_0001775701-mRNA-1"/>
    </source>
</evidence>
<feature type="domain" description="G-protein coupled receptors family 1 profile" evidence="11">
    <location>
        <begin position="23"/>
        <end position="124"/>
    </location>
</feature>
<keyword evidence="2" id="KW-1003">Cell membrane</keyword>
<evidence type="ECO:0000259" key="11">
    <source>
        <dbReference type="PROSITE" id="PS50262"/>
    </source>
</evidence>
<reference evidence="12 13" key="2">
    <citation type="submission" date="2018-11" db="EMBL/GenBank/DDBJ databases">
        <authorList>
            <consortium name="Pathogen Informatics"/>
        </authorList>
    </citation>
    <scope>NUCLEOTIDE SEQUENCE [LARGE SCALE GENOMIC DNA]</scope>
</reference>
<dbReference type="Pfam" id="PF00001">
    <property type="entry name" value="7tm_1"/>
    <property type="match status" value="1"/>
</dbReference>
<evidence type="ECO:0000256" key="10">
    <source>
        <dbReference type="SAM" id="Phobius"/>
    </source>
</evidence>
<evidence type="ECO:0000256" key="9">
    <source>
        <dbReference type="ARBA" id="ARBA00023224"/>
    </source>
</evidence>
<keyword evidence="8" id="KW-0325">Glycoprotein</keyword>
<dbReference type="InterPro" id="IPR000276">
    <property type="entry name" value="GPCR_Rhodpsn"/>
</dbReference>
<keyword evidence="5" id="KW-0297">G-protein coupled receptor</keyword>
<feature type="transmembrane region" description="Helical" evidence="10">
    <location>
        <begin position="12"/>
        <end position="32"/>
    </location>
</feature>
<evidence type="ECO:0000256" key="6">
    <source>
        <dbReference type="ARBA" id="ARBA00023136"/>
    </source>
</evidence>
<feature type="transmembrane region" description="Helical" evidence="10">
    <location>
        <begin position="86"/>
        <end position="111"/>
    </location>
</feature>
<gene>
    <name evidence="12" type="ORF">ASIM_LOCUS17160</name>
</gene>
<keyword evidence="9" id="KW-0807">Transducer</keyword>
<accession>A0A0M3K9W2</accession>
<feature type="transmembrane region" description="Helical" evidence="10">
    <location>
        <begin position="44"/>
        <end position="66"/>
    </location>
</feature>
<dbReference type="OrthoDB" id="5859765at2759"/>
<dbReference type="PANTHER" id="PTHR24246">
    <property type="entry name" value="OLFACTORY RECEPTOR AND ADENOSINE RECEPTOR"/>
    <property type="match status" value="1"/>
</dbReference>
<dbReference type="EMBL" id="UYRR01033809">
    <property type="protein sequence ID" value="VDK59649.1"/>
    <property type="molecule type" value="Genomic_DNA"/>
</dbReference>
<dbReference type="Proteomes" id="UP000267096">
    <property type="component" value="Unassembled WGS sequence"/>
</dbReference>
<sequence>MEEALSTVIRVVRVPLAILSVVQNLIIIVVVLTHQTLKKNASNLLIAQLGFADFISGIGLCVRIAITEIHISTGVLQFDRVECICYGAITIFGVHLSQTTMLMIAVDRLFCIRYPHQYRLMVIS</sequence>
<dbReference type="PROSITE" id="PS50262">
    <property type="entry name" value="G_PROTEIN_RECEP_F1_2"/>
    <property type="match status" value="1"/>
</dbReference>
<keyword evidence="7" id="KW-0675">Receptor</keyword>
<evidence type="ECO:0000256" key="8">
    <source>
        <dbReference type="ARBA" id="ARBA00023180"/>
    </source>
</evidence>
<dbReference type="PANTHER" id="PTHR24246:SF27">
    <property type="entry name" value="ADENOSINE RECEPTOR, ISOFORM A"/>
    <property type="match status" value="1"/>
</dbReference>
<evidence type="ECO:0000256" key="7">
    <source>
        <dbReference type="ARBA" id="ARBA00023170"/>
    </source>
</evidence>
<evidence type="ECO:0000256" key="2">
    <source>
        <dbReference type="ARBA" id="ARBA00022475"/>
    </source>
</evidence>
<dbReference type="GO" id="GO:0005886">
    <property type="term" value="C:plasma membrane"/>
    <property type="evidence" value="ECO:0007669"/>
    <property type="project" value="UniProtKB-SubCell"/>
</dbReference>
<evidence type="ECO:0000313" key="12">
    <source>
        <dbReference type="EMBL" id="VDK59649.1"/>
    </source>
</evidence>